<protein>
    <submittedName>
        <fullName evidence="1">Uncharacterized protein</fullName>
    </submittedName>
</protein>
<dbReference type="AlphaFoldDB" id="A0A1M5AK29"/>
<evidence type="ECO:0000313" key="2">
    <source>
        <dbReference type="Proteomes" id="UP000184159"/>
    </source>
</evidence>
<proteinExistence type="predicted"/>
<accession>A0A1M5AK29</accession>
<organism evidence="1 2">
    <name type="scientific">Vibrio gazogenes DSM 21264 = NBRC 103151</name>
    <dbReference type="NCBI Taxonomy" id="1123492"/>
    <lineage>
        <taxon>Bacteria</taxon>
        <taxon>Pseudomonadati</taxon>
        <taxon>Pseudomonadota</taxon>
        <taxon>Gammaproteobacteria</taxon>
        <taxon>Vibrionales</taxon>
        <taxon>Vibrionaceae</taxon>
        <taxon>Vibrio</taxon>
    </lineage>
</organism>
<sequence>MSTQEIGNLIKSVNDMTATVASKMGQIDLKVDYFEKNAPAIVRAQASKIIFLSENGSDSNNGLTIDKPKRTMQAAINEGMVGGVLTIYLDSDFLLDSNVMFAANIIITSTSRFTQANGRRAKLTAKQVESANHLLTDGSTKTIYYMCKMFGLNCAASMTIQNVDLIIPSVTYWLTLSPSLGIRRVISSRAAFVSFGNIDGVSHYNSFNLISSNLDLGDNAILVDGNHHVEPYQASIVRASLYNSVVAKGEGANVFGQNIWFRNGQFVSSTETHSTKRGD</sequence>
<reference evidence="2" key="1">
    <citation type="submission" date="2016-11" db="EMBL/GenBank/DDBJ databases">
        <authorList>
            <person name="Varghese N."/>
            <person name="Submissions S."/>
        </authorList>
    </citation>
    <scope>NUCLEOTIDE SEQUENCE [LARGE SCALE GENOMIC DNA]</scope>
    <source>
        <strain evidence="2">DSM 21264</strain>
    </source>
</reference>
<dbReference type="EMBL" id="FQUH01000008">
    <property type="protein sequence ID" value="SHF30611.1"/>
    <property type="molecule type" value="Genomic_DNA"/>
</dbReference>
<dbReference type="RefSeq" id="WP_072958488.1">
    <property type="nucleotide sequence ID" value="NZ_FQUH01000008.1"/>
</dbReference>
<evidence type="ECO:0000313" key="1">
    <source>
        <dbReference type="EMBL" id="SHF30611.1"/>
    </source>
</evidence>
<gene>
    <name evidence="1" type="ORF">SAMN02745781_01921</name>
</gene>
<name>A0A1M5AK29_VIBGA</name>
<dbReference type="Proteomes" id="UP000184159">
    <property type="component" value="Unassembled WGS sequence"/>
</dbReference>
<keyword evidence="2" id="KW-1185">Reference proteome</keyword>